<dbReference type="EMBL" id="CM043023">
    <property type="protein sequence ID" value="KAI4455450.1"/>
    <property type="molecule type" value="Genomic_DNA"/>
</dbReference>
<keyword evidence="2" id="KW-1185">Reference proteome</keyword>
<dbReference type="Proteomes" id="UP001056778">
    <property type="component" value="Chromosome 9"/>
</dbReference>
<evidence type="ECO:0000313" key="2">
    <source>
        <dbReference type="Proteomes" id="UP001056778"/>
    </source>
</evidence>
<protein>
    <submittedName>
        <fullName evidence="1">Protein b putative-related</fullName>
    </submittedName>
</protein>
<comment type="caution">
    <text evidence="1">The sequence shown here is derived from an EMBL/GenBank/DDBJ whole genome shotgun (WGS) entry which is preliminary data.</text>
</comment>
<organism evidence="1 2">
    <name type="scientific">Holotrichia oblita</name>
    <name type="common">Chafer beetle</name>
    <dbReference type="NCBI Taxonomy" id="644536"/>
    <lineage>
        <taxon>Eukaryota</taxon>
        <taxon>Metazoa</taxon>
        <taxon>Ecdysozoa</taxon>
        <taxon>Arthropoda</taxon>
        <taxon>Hexapoda</taxon>
        <taxon>Insecta</taxon>
        <taxon>Pterygota</taxon>
        <taxon>Neoptera</taxon>
        <taxon>Endopterygota</taxon>
        <taxon>Coleoptera</taxon>
        <taxon>Polyphaga</taxon>
        <taxon>Scarabaeiformia</taxon>
        <taxon>Scarabaeidae</taxon>
        <taxon>Melolonthinae</taxon>
        <taxon>Holotrichia</taxon>
    </lineage>
</organism>
<evidence type="ECO:0000313" key="1">
    <source>
        <dbReference type="EMBL" id="KAI4455450.1"/>
    </source>
</evidence>
<sequence>MEAKRQRASNFTADERVALLNIVKNYKHILENKKTDAITWREKEGIWLRIEKEFNATSPACINRSQEQLRKCYENQKKIVRKIVANNRLNLCKTGGGPSSCNDSNNPTYDLTMSILSQKSVLGLNDRFGGDREESRKTNAPLLSNDEIVEFEEVEDYEMEQIILKVVNDEDDANTIKSPESGETFNKKKGLIEKEENIVWQHYKPSDLRTPLHKTLKNVVGKPAAVSNKAEASTADNAWSSRRRPATSANIMLARKFEDLVDTKQEIANIQLEVLKKERDDIIERGFREKEEFLIKKNQMLEIHEIQKQLLLLDVEVKKAQLDKLQTIFGGNKHSVIVNKQKLCCSERDCRRFRIDTSLELKKKAKAIAQEQVKNMTQEVKQITQEKAHNDLQTYDTLMHNIENSSPCLSINDIITDNQERSIVHTSRHSSNFSTESLLRDELTRWIIKNKISHNACNSLLRILRVAGHGLPGDVRTLLSTPKSNLTDSENFSTDTNSDSDEGIQPRKNIINTSQKSKYYKVNVQDTKTQAKWDTIINTLMSESAPKYLDLTDENELNKLVDNQSQEIEKVNDVTDSDKINAQLENIEILIENPGEVVNASNNINEQTDISIIGTNNSANVETDVTYERSMLQTILNEIVNIKCDMKRIYDILQNTQIGSVGGQTLLQNSKFLDYIPFKSMEDINEVESLLVDNNNKSDMFENMSCKTKGTTERMRFNVFDHLILLREVVAANPYRDETLWKDIQLSVNRGCNKVYSLRSIKEHVQHLIQLYIREDRANLRKSGTEEQYNEKEKLLQELLDMTREYKEKSKRIQQETMGRQKGFITRDTASSGIQMTTLLDHNYEILVVSDEKTDANAIALESSTRDESQVEEICTESRTPTPDSHRSDDAPEPQLKRKGITIKNSALRLLQEKQNNEMKIRERELCLEEKKLKLEEQKLHLEEQRFNLDKQEREHHMEIAKQQQGLLSFFIKKNMPKRPSFTRVKGAKKRKNIVQCSGATNTSCTTTQLSCVTPDVTTIPINISSMHIIHYSILDEKFQRIFDDNNDNDPDYTKDSDDTSTDENQNNITMAQNENYENVESSSTQNVSNTEEEVHTKKIKPRKRLRKIEEWRVTKRMKETLSGGEHKSNSGKVIGAKSIKPGCGP</sequence>
<accession>A0ACB9STI2</accession>
<proteinExistence type="predicted"/>
<gene>
    <name evidence="1" type="ORF">MML48_9g00016400</name>
</gene>
<name>A0ACB9STI2_HOLOL</name>
<reference evidence="1" key="1">
    <citation type="submission" date="2022-04" db="EMBL/GenBank/DDBJ databases">
        <title>Chromosome-scale genome assembly of Holotrichia oblita Faldermann.</title>
        <authorList>
            <person name="Rongchong L."/>
        </authorList>
    </citation>
    <scope>NUCLEOTIDE SEQUENCE</scope>
    <source>
        <strain evidence="1">81SQS9</strain>
    </source>
</reference>